<feature type="compositionally biased region" description="Basic and acidic residues" evidence="1">
    <location>
        <begin position="43"/>
        <end position="53"/>
    </location>
</feature>
<organism evidence="2 3">
    <name type="scientific">Pseudomonas parafulva</name>
    <dbReference type="NCBI Taxonomy" id="157782"/>
    <lineage>
        <taxon>Bacteria</taxon>
        <taxon>Pseudomonadati</taxon>
        <taxon>Pseudomonadota</taxon>
        <taxon>Gammaproteobacteria</taxon>
        <taxon>Pseudomonadales</taxon>
        <taxon>Pseudomonadaceae</taxon>
        <taxon>Pseudomonas</taxon>
    </lineage>
</organism>
<sequence length="62" mass="6690">MEINLVASILKVSVLMLRARSQGADVLSMKAAKARGKALLRAPDQRERGHHAPGEITLSNVL</sequence>
<protein>
    <submittedName>
        <fullName evidence="2">Uncharacterized protein</fullName>
    </submittedName>
</protein>
<evidence type="ECO:0000256" key="1">
    <source>
        <dbReference type="SAM" id="MobiDB-lite"/>
    </source>
</evidence>
<evidence type="ECO:0000313" key="3">
    <source>
        <dbReference type="Proteomes" id="UP000258127"/>
    </source>
</evidence>
<accession>A0AAI8KBP7</accession>
<evidence type="ECO:0000313" key="2">
    <source>
        <dbReference type="EMBL" id="AXO88777.1"/>
    </source>
</evidence>
<dbReference type="Proteomes" id="UP000258127">
    <property type="component" value="Chromosome"/>
</dbReference>
<proteinExistence type="predicted"/>
<dbReference type="EMBL" id="CP031641">
    <property type="protein sequence ID" value="AXO88777.1"/>
    <property type="molecule type" value="Genomic_DNA"/>
</dbReference>
<reference evidence="2 3" key="1">
    <citation type="submission" date="2018-08" db="EMBL/GenBank/DDBJ databases">
        <authorList>
            <person name="Lee Y."/>
            <person name="Kakembo D."/>
        </authorList>
    </citation>
    <scope>NUCLEOTIDE SEQUENCE [LARGE SCALE GENOMIC DNA]</scope>
    <source>
        <strain evidence="2 3">JBCS1880</strain>
    </source>
</reference>
<feature type="region of interest" description="Disordered" evidence="1">
    <location>
        <begin position="42"/>
        <end position="62"/>
    </location>
</feature>
<dbReference type="AlphaFoldDB" id="A0AAI8KBP7"/>
<gene>
    <name evidence="2" type="ORF">DZC75_12510</name>
</gene>
<keyword evidence="3" id="KW-1185">Reference proteome</keyword>
<name>A0AAI8KBP7_9PSED</name>